<keyword evidence="3" id="KW-1185">Reference proteome</keyword>
<gene>
    <name evidence="2" type="ORF">DPMN_158000</name>
</gene>
<proteinExistence type="predicted"/>
<accession>A0A9D4EGI2</accession>
<organism evidence="2 3">
    <name type="scientific">Dreissena polymorpha</name>
    <name type="common">Zebra mussel</name>
    <name type="synonym">Mytilus polymorpha</name>
    <dbReference type="NCBI Taxonomy" id="45954"/>
    <lineage>
        <taxon>Eukaryota</taxon>
        <taxon>Metazoa</taxon>
        <taxon>Spiralia</taxon>
        <taxon>Lophotrochozoa</taxon>
        <taxon>Mollusca</taxon>
        <taxon>Bivalvia</taxon>
        <taxon>Autobranchia</taxon>
        <taxon>Heteroconchia</taxon>
        <taxon>Euheterodonta</taxon>
        <taxon>Imparidentia</taxon>
        <taxon>Neoheterodontei</taxon>
        <taxon>Myida</taxon>
        <taxon>Dreissenoidea</taxon>
        <taxon>Dreissenidae</taxon>
        <taxon>Dreissena</taxon>
    </lineage>
</organism>
<name>A0A9D4EGI2_DREPO</name>
<dbReference type="AlphaFoldDB" id="A0A9D4EGI2"/>
<reference evidence="2" key="1">
    <citation type="journal article" date="2019" name="bioRxiv">
        <title>The Genome of the Zebra Mussel, Dreissena polymorpha: A Resource for Invasive Species Research.</title>
        <authorList>
            <person name="McCartney M.A."/>
            <person name="Auch B."/>
            <person name="Kono T."/>
            <person name="Mallez S."/>
            <person name="Zhang Y."/>
            <person name="Obille A."/>
            <person name="Becker A."/>
            <person name="Abrahante J.E."/>
            <person name="Garbe J."/>
            <person name="Badalamenti J.P."/>
            <person name="Herman A."/>
            <person name="Mangelson H."/>
            <person name="Liachko I."/>
            <person name="Sullivan S."/>
            <person name="Sone E.D."/>
            <person name="Koren S."/>
            <person name="Silverstein K.A.T."/>
            <person name="Beckman K.B."/>
            <person name="Gohl D.M."/>
        </authorList>
    </citation>
    <scope>NUCLEOTIDE SEQUENCE</scope>
    <source>
        <strain evidence="2">Duluth1</strain>
        <tissue evidence="2">Whole animal</tissue>
    </source>
</reference>
<evidence type="ECO:0000313" key="2">
    <source>
        <dbReference type="EMBL" id="KAH3780189.1"/>
    </source>
</evidence>
<feature type="region of interest" description="Disordered" evidence="1">
    <location>
        <begin position="70"/>
        <end position="94"/>
    </location>
</feature>
<protein>
    <submittedName>
        <fullName evidence="2">Uncharacterized protein</fullName>
    </submittedName>
</protein>
<sequence length="94" mass="10576">MLTIDVLNEILESSSGENKNIFALIERIKSTKVQEKRSVADIDVSDTDMSDTLDDDEQQIMNALAAKRTRTTGVKKQKKETPMLSDLEMSVEDQ</sequence>
<reference evidence="2" key="2">
    <citation type="submission" date="2020-11" db="EMBL/GenBank/DDBJ databases">
        <authorList>
            <person name="McCartney M.A."/>
            <person name="Auch B."/>
            <person name="Kono T."/>
            <person name="Mallez S."/>
            <person name="Becker A."/>
            <person name="Gohl D.M."/>
            <person name="Silverstein K.A.T."/>
            <person name="Koren S."/>
            <person name="Bechman K.B."/>
            <person name="Herman A."/>
            <person name="Abrahante J.E."/>
            <person name="Garbe J."/>
        </authorList>
    </citation>
    <scope>NUCLEOTIDE SEQUENCE</scope>
    <source>
        <strain evidence="2">Duluth1</strain>
        <tissue evidence="2">Whole animal</tissue>
    </source>
</reference>
<comment type="caution">
    <text evidence="2">The sequence shown here is derived from an EMBL/GenBank/DDBJ whole genome shotgun (WGS) entry which is preliminary data.</text>
</comment>
<dbReference type="Proteomes" id="UP000828390">
    <property type="component" value="Unassembled WGS sequence"/>
</dbReference>
<dbReference type="EMBL" id="JAIWYP010000008">
    <property type="protein sequence ID" value="KAH3780189.1"/>
    <property type="molecule type" value="Genomic_DNA"/>
</dbReference>
<evidence type="ECO:0000313" key="3">
    <source>
        <dbReference type="Proteomes" id="UP000828390"/>
    </source>
</evidence>
<evidence type="ECO:0000256" key="1">
    <source>
        <dbReference type="SAM" id="MobiDB-lite"/>
    </source>
</evidence>